<organism evidence="2 3">
    <name type="scientific">Vanilla planifolia</name>
    <name type="common">Vanilla</name>
    <dbReference type="NCBI Taxonomy" id="51239"/>
    <lineage>
        <taxon>Eukaryota</taxon>
        <taxon>Viridiplantae</taxon>
        <taxon>Streptophyta</taxon>
        <taxon>Embryophyta</taxon>
        <taxon>Tracheophyta</taxon>
        <taxon>Spermatophyta</taxon>
        <taxon>Magnoliopsida</taxon>
        <taxon>Liliopsida</taxon>
        <taxon>Asparagales</taxon>
        <taxon>Orchidaceae</taxon>
        <taxon>Vanilloideae</taxon>
        <taxon>Vanilleae</taxon>
        <taxon>Vanilla</taxon>
    </lineage>
</organism>
<evidence type="ECO:0000313" key="2">
    <source>
        <dbReference type="EMBL" id="KAG0474284.1"/>
    </source>
</evidence>
<dbReference type="EMBL" id="JADCNM010000007">
    <property type="protein sequence ID" value="KAG0474284.1"/>
    <property type="molecule type" value="Genomic_DNA"/>
</dbReference>
<dbReference type="Pfam" id="PF22622">
    <property type="entry name" value="MFE-2_hydrat-2_N"/>
    <property type="match status" value="1"/>
</dbReference>
<dbReference type="InterPro" id="IPR029069">
    <property type="entry name" value="HotDog_dom_sf"/>
</dbReference>
<dbReference type="Gene3D" id="3.10.129.10">
    <property type="entry name" value="Hotdog Thioesterase"/>
    <property type="match status" value="1"/>
</dbReference>
<sequence length="198" mass="21831">MATGRSPIRIDPELIISHKFPEVLPTFAALFPFKSKKDFLLADVPGLDFDPKLLLHGQQYIEIYRPLPSSCSVENRVAIVGLHDKGKAAIVEVETTSYARGSGEALCMNRTTVYLRGAGGFSKNPKAYSYATNSRDQVPSIVVPGQKPSVIYEDQTQQSQACSSQLPFFFLLLTPPMIICASFTKANPKMTIRTQHGH</sequence>
<dbReference type="GO" id="GO:0005777">
    <property type="term" value="C:peroxisome"/>
    <property type="evidence" value="ECO:0007669"/>
    <property type="project" value="TreeGrafter"/>
</dbReference>
<name>A0A835QQQ8_VANPL</name>
<dbReference type="GO" id="GO:0044594">
    <property type="term" value="F:17-beta-hydroxysteroid dehydrogenase (NAD+) activity"/>
    <property type="evidence" value="ECO:0007669"/>
    <property type="project" value="TreeGrafter"/>
</dbReference>
<dbReference type="GO" id="GO:0006635">
    <property type="term" value="P:fatty acid beta-oxidation"/>
    <property type="evidence" value="ECO:0007669"/>
    <property type="project" value="TreeGrafter"/>
</dbReference>
<dbReference type="PANTHER" id="PTHR13078:SF56">
    <property type="entry name" value="PEROXISOMAL MULTIFUNCTIONAL ENZYME TYPE 2"/>
    <property type="match status" value="1"/>
</dbReference>
<feature type="domain" description="Peroxisomal multifunctional enzyme type 2-like N-terminal" evidence="1">
    <location>
        <begin position="22"/>
        <end position="117"/>
    </location>
</feature>
<dbReference type="SUPFAM" id="SSF54637">
    <property type="entry name" value="Thioesterase/thiol ester dehydrase-isomerase"/>
    <property type="match status" value="1"/>
</dbReference>
<dbReference type="InterPro" id="IPR054357">
    <property type="entry name" value="MFE-2_N"/>
</dbReference>
<evidence type="ECO:0000259" key="1">
    <source>
        <dbReference type="Pfam" id="PF22622"/>
    </source>
</evidence>
<protein>
    <recommendedName>
        <fullName evidence="1">Peroxisomal multifunctional enzyme type 2-like N-terminal domain-containing protein</fullName>
    </recommendedName>
</protein>
<dbReference type="Proteomes" id="UP000639772">
    <property type="component" value="Chromosome 7"/>
</dbReference>
<dbReference type="PANTHER" id="PTHR13078">
    <property type="entry name" value="PEROXISOMAL MULTIFUNCTIONAL ENZYME TYPE 2-RELATED"/>
    <property type="match status" value="1"/>
</dbReference>
<evidence type="ECO:0000313" key="3">
    <source>
        <dbReference type="Proteomes" id="UP000639772"/>
    </source>
</evidence>
<dbReference type="GO" id="GO:0004300">
    <property type="term" value="F:enoyl-CoA hydratase activity"/>
    <property type="evidence" value="ECO:0007669"/>
    <property type="project" value="TreeGrafter"/>
</dbReference>
<reference evidence="2 3" key="1">
    <citation type="journal article" date="2020" name="Nat. Food">
        <title>A phased Vanilla planifolia genome enables genetic improvement of flavour and production.</title>
        <authorList>
            <person name="Hasing T."/>
            <person name="Tang H."/>
            <person name="Brym M."/>
            <person name="Khazi F."/>
            <person name="Huang T."/>
            <person name="Chambers A.H."/>
        </authorList>
    </citation>
    <scope>NUCLEOTIDE SEQUENCE [LARGE SCALE GENOMIC DNA]</scope>
    <source>
        <tissue evidence="2">Leaf</tissue>
    </source>
</reference>
<dbReference type="AlphaFoldDB" id="A0A835QQQ8"/>
<gene>
    <name evidence="2" type="ORF">HPP92_013970</name>
</gene>
<dbReference type="OrthoDB" id="60204at2759"/>
<comment type="caution">
    <text evidence="2">The sequence shown here is derived from an EMBL/GenBank/DDBJ whole genome shotgun (WGS) entry which is preliminary data.</text>
</comment>
<proteinExistence type="predicted"/>
<dbReference type="GO" id="GO:0003857">
    <property type="term" value="F:(3S)-3-hydroxyacyl-CoA dehydrogenase (NAD+) activity"/>
    <property type="evidence" value="ECO:0007669"/>
    <property type="project" value="TreeGrafter"/>
</dbReference>
<accession>A0A835QQQ8</accession>